<sequence length="134" mass="14775">MAVKSSNLPKPMGWNAPMIHLLVKLQHRKRLLREFGTVNSNVAAGGSVCLLFHRHVFGVVKIGLKGGTVRWKTTLGPRLCFGPVCSLVLVPLYPVRDFATSRIVYVLWMTLGGGCFFDFKFIEPSLGACGMALR</sequence>
<accession>U4KXW4</accession>
<organism evidence="1 2">
    <name type="scientific">Pyronema omphalodes (strain CBS 100304)</name>
    <name type="common">Pyronema confluens</name>
    <dbReference type="NCBI Taxonomy" id="1076935"/>
    <lineage>
        <taxon>Eukaryota</taxon>
        <taxon>Fungi</taxon>
        <taxon>Dikarya</taxon>
        <taxon>Ascomycota</taxon>
        <taxon>Pezizomycotina</taxon>
        <taxon>Pezizomycetes</taxon>
        <taxon>Pezizales</taxon>
        <taxon>Pyronemataceae</taxon>
        <taxon>Pyronema</taxon>
    </lineage>
</organism>
<dbReference type="EMBL" id="HF935286">
    <property type="protein sequence ID" value="CCX06370.1"/>
    <property type="molecule type" value="Genomic_DNA"/>
</dbReference>
<dbReference type="AlphaFoldDB" id="U4KXW4"/>
<proteinExistence type="predicted"/>
<protein>
    <submittedName>
        <fullName evidence="1">Uncharacterized protein</fullName>
    </submittedName>
</protein>
<keyword evidence="2" id="KW-1185">Reference proteome</keyword>
<dbReference type="Proteomes" id="UP000018144">
    <property type="component" value="Unassembled WGS sequence"/>
</dbReference>
<reference evidence="1 2" key="1">
    <citation type="journal article" date="2013" name="PLoS Genet.">
        <title>The genome and development-dependent transcriptomes of Pyronema confluens: a window into fungal evolution.</title>
        <authorList>
            <person name="Traeger S."/>
            <person name="Altegoer F."/>
            <person name="Freitag M."/>
            <person name="Gabaldon T."/>
            <person name="Kempken F."/>
            <person name="Kumar A."/>
            <person name="Marcet-Houben M."/>
            <person name="Poggeler S."/>
            <person name="Stajich J.E."/>
            <person name="Nowrousian M."/>
        </authorList>
    </citation>
    <scope>NUCLEOTIDE SEQUENCE [LARGE SCALE GENOMIC DNA]</scope>
    <source>
        <strain evidence="2">CBS 100304</strain>
        <tissue evidence="1">Vegetative mycelium</tissue>
    </source>
</reference>
<gene>
    <name evidence="1" type="ORF">PCON_05957</name>
</gene>
<evidence type="ECO:0000313" key="1">
    <source>
        <dbReference type="EMBL" id="CCX06370.1"/>
    </source>
</evidence>
<evidence type="ECO:0000313" key="2">
    <source>
        <dbReference type="Proteomes" id="UP000018144"/>
    </source>
</evidence>
<name>U4KXW4_PYROM</name>